<evidence type="ECO:0000313" key="3">
    <source>
        <dbReference type="Proteomes" id="UP000603865"/>
    </source>
</evidence>
<dbReference type="EMBL" id="BMQL01000043">
    <property type="protein sequence ID" value="GGR28163.1"/>
    <property type="molecule type" value="Genomic_DNA"/>
</dbReference>
<dbReference type="InterPro" id="IPR035940">
    <property type="entry name" value="CAP_sf"/>
</dbReference>
<proteinExistence type="predicted"/>
<dbReference type="SUPFAM" id="SSF55797">
    <property type="entry name" value="PR-1-like"/>
    <property type="match status" value="1"/>
</dbReference>
<dbReference type="Pfam" id="PF00188">
    <property type="entry name" value="CAP"/>
    <property type="match status" value="1"/>
</dbReference>
<dbReference type="PANTHER" id="PTHR31157:SF1">
    <property type="entry name" value="SCP DOMAIN-CONTAINING PROTEIN"/>
    <property type="match status" value="1"/>
</dbReference>
<accession>A0A918CKW2</accession>
<dbReference type="CDD" id="cd05379">
    <property type="entry name" value="CAP_bacterial"/>
    <property type="match status" value="1"/>
</dbReference>
<keyword evidence="3" id="KW-1185">Reference proteome</keyword>
<dbReference type="Proteomes" id="UP000603865">
    <property type="component" value="Unassembled WGS sequence"/>
</dbReference>
<organism evidence="2 3">
    <name type="scientific">Deinococcus ruber</name>
    <dbReference type="NCBI Taxonomy" id="1848197"/>
    <lineage>
        <taxon>Bacteria</taxon>
        <taxon>Thermotogati</taxon>
        <taxon>Deinococcota</taxon>
        <taxon>Deinococci</taxon>
        <taxon>Deinococcales</taxon>
        <taxon>Deinococcaceae</taxon>
        <taxon>Deinococcus</taxon>
    </lineage>
</organism>
<dbReference type="AlphaFoldDB" id="A0A918CKW2"/>
<feature type="domain" description="SCP" evidence="1">
    <location>
        <begin position="139"/>
        <end position="263"/>
    </location>
</feature>
<evidence type="ECO:0000313" key="2">
    <source>
        <dbReference type="EMBL" id="GGR28163.1"/>
    </source>
</evidence>
<gene>
    <name evidence="2" type="ORF">GCM10008957_44230</name>
</gene>
<dbReference type="InterPro" id="IPR014044">
    <property type="entry name" value="CAP_dom"/>
</dbReference>
<evidence type="ECO:0000259" key="1">
    <source>
        <dbReference type="Pfam" id="PF00188"/>
    </source>
</evidence>
<reference evidence="2" key="1">
    <citation type="journal article" date="2014" name="Int. J. Syst. Evol. Microbiol.">
        <title>Complete genome sequence of Corynebacterium casei LMG S-19264T (=DSM 44701T), isolated from a smear-ripened cheese.</title>
        <authorList>
            <consortium name="US DOE Joint Genome Institute (JGI-PGF)"/>
            <person name="Walter F."/>
            <person name="Albersmeier A."/>
            <person name="Kalinowski J."/>
            <person name="Ruckert C."/>
        </authorList>
    </citation>
    <scope>NUCLEOTIDE SEQUENCE</scope>
    <source>
        <strain evidence="2">JCM 31311</strain>
    </source>
</reference>
<sequence>MIVSVLCTLQGASAARTSAQAQAIASLMQQATRQCAHPLTLSQPLSLAALDLLTHYSQEQAFARQQYRAWKSQIRQATYHGDLKWLAGKLANRCGDWADFTEFGLATDDTNVVIISSRPDAIDLSQTQRWLTEFFTLTNRARYQGQKCGGKLMNSTGSLTWDPLLAQAGTRYLQDMVRLNFRGHIHAADGSTPQQRAERLGYTGGVGENLQYNAVTPQEAIASLLSSPEHCLNLMNPAYTRFGAALINGRPDTLFGTYWVQEFGTLR</sequence>
<reference evidence="2" key="2">
    <citation type="submission" date="2020-09" db="EMBL/GenBank/DDBJ databases">
        <authorList>
            <person name="Sun Q."/>
            <person name="Ohkuma M."/>
        </authorList>
    </citation>
    <scope>NUCLEOTIDE SEQUENCE</scope>
    <source>
        <strain evidence="2">JCM 31311</strain>
    </source>
</reference>
<comment type="caution">
    <text evidence="2">The sequence shown here is derived from an EMBL/GenBank/DDBJ whole genome shotgun (WGS) entry which is preliminary data.</text>
</comment>
<dbReference type="PANTHER" id="PTHR31157">
    <property type="entry name" value="SCP DOMAIN-CONTAINING PROTEIN"/>
    <property type="match status" value="1"/>
</dbReference>
<protein>
    <recommendedName>
        <fullName evidence="1">SCP domain-containing protein</fullName>
    </recommendedName>
</protein>
<name>A0A918CKW2_9DEIO</name>
<dbReference type="Gene3D" id="3.40.33.10">
    <property type="entry name" value="CAP"/>
    <property type="match status" value="1"/>
</dbReference>